<protein>
    <recommendedName>
        <fullName evidence="4">DUF11 domain-containing protein</fullName>
    </recommendedName>
</protein>
<comment type="caution">
    <text evidence="2">The sequence shown here is derived from an EMBL/GenBank/DDBJ whole genome shotgun (WGS) entry which is preliminary data.</text>
</comment>
<sequence length="156" mass="17178">MARGLIAGLGLIAGMTASWQAGAQDMRLDSRTFVERVQTDINGRPRRTIANAERAMSGDQLIVVVDWRHEGIRTAHGLTVVRQVPRGTLLDLTDPAMQASVDGGAHWGRLEQLWLPTPLGGVRRATPEDITHIRWRLPDSVAPGQSGRLTYRAQVR</sequence>
<dbReference type="PATRIC" id="fig|13690.10.peg.3482"/>
<reference evidence="2 3" key="1">
    <citation type="submission" date="2014-03" db="EMBL/GenBank/DDBJ databases">
        <title>Genome sequence of Sphingobium yanoikuyae B1.</title>
        <authorList>
            <person name="Gan H.M."/>
            <person name="Gan H.Y."/>
            <person name="Savka M.A."/>
        </authorList>
    </citation>
    <scope>NUCLEOTIDE SEQUENCE [LARGE SCALE GENOMIC DNA]</scope>
    <source>
        <strain evidence="2 3">B1</strain>
    </source>
</reference>
<dbReference type="Proteomes" id="UP000028534">
    <property type="component" value="Unassembled WGS sequence"/>
</dbReference>
<evidence type="ECO:0000256" key="1">
    <source>
        <dbReference type="SAM" id="SignalP"/>
    </source>
</evidence>
<proteinExistence type="predicted"/>
<dbReference type="EMBL" id="JGVR01000021">
    <property type="protein sequence ID" value="KEZ17654.1"/>
    <property type="molecule type" value="Genomic_DNA"/>
</dbReference>
<evidence type="ECO:0008006" key="4">
    <source>
        <dbReference type="Google" id="ProtNLM"/>
    </source>
</evidence>
<evidence type="ECO:0000313" key="2">
    <source>
        <dbReference type="EMBL" id="KEZ17654.1"/>
    </source>
</evidence>
<name>A0A084EI62_SPHYA</name>
<evidence type="ECO:0000313" key="3">
    <source>
        <dbReference type="Proteomes" id="UP000028534"/>
    </source>
</evidence>
<feature type="signal peptide" evidence="1">
    <location>
        <begin position="1"/>
        <end position="23"/>
    </location>
</feature>
<gene>
    <name evidence="2" type="ORF">CP98_03403</name>
</gene>
<organism evidence="2 3">
    <name type="scientific">Sphingobium yanoikuyae</name>
    <name type="common">Sphingomonas yanoikuyae</name>
    <dbReference type="NCBI Taxonomy" id="13690"/>
    <lineage>
        <taxon>Bacteria</taxon>
        <taxon>Pseudomonadati</taxon>
        <taxon>Pseudomonadota</taxon>
        <taxon>Alphaproteobacteria</taxon>
        <taxon>Sphingomonadales</taxon>
        <taxon>Sphingomonadaceae</taxon>
        <taxon>Sphingobium</taxon>
    </lineage>
</organism>
<dbReference type="AlphaFoldDB" id="A0A084EI62"/>
<feature type="chain" id="PRO_5001774164" description="DUF11 domain-containing protein" evidence="1">
    <location>
        <begin position="24"/>
        <end position="156"/>
    </location>
</feature>
<accession>A0A084EI62</accession>
<dbReference type="RefSeq" id="WP_037521085.1">
    <property type="nucleotide sequence ID" value="NZ_JGVR01000021.1"/>
</dbReference>
<dbReference type="eggNOG" id="COG4719">
    <property type="taxonomic scope" value="Bacteria"/>
</dbReference>
<keyword evidence="1" id="KW-0732">Signal</keyword>